<dbReference type="Gene3D" id="3.10.620.30">
    <property type="match status" value="1"/>
</dbReference>
<evidence type="ECO:0000256" key="1">
    <source>
        <dbReference type="SAM" id="SignalP"/>
    </source>
</evidence>
<feature type="chain" id="PRO_5046129445" description="DUF3857 domain-containing protein" evidence="1">
    <location>
        <begin position="20"/>
        <end position="636"/>
    </location>
</feature>
<protein>
    <recommendedName>
        <fullName evidence="2">DUF3857 domain-containing protein</fullName>
    </recommendedName>
</protein>
<gene>
    <name evidence="3" type="ORF">A4D02_22550</name>
</gene>
<comment type="caution">
    <text evidence="3">The sequence shown here is derived from an EMBL/GenBank/DDBJ whole genome shotgun (WGS) entry which is preliminary data.</text>
</comment>
<accession>A0ABX3P2N0</accession>
<dbReference type="Gene3D" id="2.60.120.1130">
    <property type="match status" value="1"/>
</dbReference>
<sequence length="636" mass="73389">MKRFVCSLLCLALVTLCTAQTTLPEPGEFTEAEKSITECPFDKEADAVVIFDDARVDHNDRNEQVTTRRTRLKILKSKGIHYGDVSIRYYSKDELQFVSDVEAYTYSPKSAPEVKKVPQSAVFRQKINDRWSVVKIAMPDVQPGTILDYKYITTAKSYHLDDWNFQREIPVMHSHFSLAVLPNYEFTYRVFKSDRLPIVIKKDKQEGRIYFEMNEIAGLRDEPYMDAEKDYLQHIEFQMSGYAGTFGGTQHYMTTWDEVIRELMSNSSYGGQLNKNIPVGAEWLEKVKAISPAYERMAAVYNFVYKNISWNGLISIWSVDGVKDAWEKKQGSSADINLLLINLLKEAGLEVYPLLVSERGNGKVNAELPFIYQFNKTMACVLIDDKKYILDIAGPYTPPFMIPFSVINTKAFLVNKKKGGIITLTETEKKDRNFVSIQARIDDNGAMTGKAFIQSNEYARLNRMRDWMRDKERFKENYYTTYEAGLKVDSLQLQNMDNDSMALDQQFNFSAPPIASGDYKLVNLNLFTGIAKNPFISDIRFTDIDFGCLRSYSVLENIDLPPSLKIETLPKNLRMIMPDTSITFMRYMEVKDNELHVKYDINFLRPVFTADEYVYVKEFYKKMAGIMNEQIVLRKP</sequence>
<keyword evidence="4" id="KW-1185">Reference proteome</keyword>
<dbReference type="Proteomes" id="UP000192277">
    <property type="component" value="Unassembled WGS sequence"/>
</dbReference>
<dbReference type="Pfam" id="PF12969">
    <property type="entry name" value="DUF3857"/>
    <property type="match status" value="1"/>
</dbReference>
<dbReference type="EMBL" id="LWBO01000003">
    <property type="protein sequence ID" value="OQP53178.1"/>
    <property type="molecule type" value="Genomic_DNA"/>
</dbReference>
<dbReference type="RefSeq" id="WP_014218282.1">
    <property type="nucleotide sequence ID" value="NZ_LWBO01000003.1"/>
</dbReference>
<evidence type="ECO:0000313" key="4">
    <source>
        <dbReference type="Proteomes" id="UP000192277"/>
    </source>
</evidence>
<feature type="domain" description="DUF3857" evidence="2">
    <location>
        <begin position="62"/>
        <end position="217"/>
    </location>
</feature>
<keyword evidence="1" id="KW-0732">Signal</keyword>
<evidence type="ECO:0000259" key="2">
    <source>
        <dbReference type="Pfam" id="PF12969"/>
    </source>
</evidence>
<name>A0ABX3P2N0_9BACT</name>
<dbReference type="InterPro" id="IPR024618">
    <property type="entry name" value="DUF3857"/>
</dbReference>
<evidence type="ECO:0000313" key="3">
    <source>
        <dbReference type="EMBL" id="OQP53178.1"/>
    </source>
</evidence>
<feature type="signal peptide" evidence="1">
    <location>
        <begin position="1"/>
        <end position="19"/>
    </location>
</feature>
<organism evidence="3 4">
    <name type="scientific">Niastella koreensis</name>
    <dbReference type="NCBI Taxonomy" id="354356"/>
    <lineage>
        <taxon>Bacteria</taxon>
        <taxon>Pseudomonadati</taxon>
        <taxon>Bacteroidota</taxon>
        <taxon>Chitinophagia</taxon>
        <taxon>Chitinophagales</taxon>
        <taxon>Chitinophagaceae</taxon>
        <taxon>Niastella</taxon>
    </lineage>
</organism>
<dbReference type="Gene3D" id="2.60.40.3140">
    <property type="match status" value="1"/>
</dbReference>
<reference evidence="3 4" key="1">
    <citation type="submission" date="2016-04" db="EMBL/GenBank/DDBJ databases">
        <authorList>
            <person name="Chen L."/>
            <person name="Zhuang W."/>
            <person name="Wang G."/>
        </authorList>
    </citation>
    <scope>NUCLEOTIDE SEQUENCE [LARGE SCALE GENOMIC DNA]</scope>
    <source>
        <strain evidence="4">GR20</strain>
    </source>
</reference>
<proteinExistence type="predicted"/>